<comment type="caution">
    <text evidence="1">The sequence shown here is derived from an EMBL/GenBank/DDBJ whole genome shotgun (WGS) entry which is preliminary data.</text>
</comment>
<keyword evidence="2" id="KW-1185">Reference proteome</keyword>
<accession>A0A4R0XMX3</accession>
<dbReference type="EMBL" id="MWML01000024">
    <property type="protein sequence ID" value="TCG08847.1"/>
    <property type="molecule type" value="Genomic_DNA"/>
</dbReference>
<protein>
    <submittedName>
        <fullName evidence="1">Uncharacterized protein</fullName>
    </submittedName>
</protein>
<dbReference type="AlphaFoldDB" id="A0A4R0XMX3"/>
<gene>
    <name evidence="1" type="ORF">BZM27_09355</name>
</gene>
<organism evidence="1 2">
    <name type="scientific">Paraburkholderia steynii</name>
    <dbReference type="NCBI Taxonomy" id="1245441"/>
    <lineage>
        <taxon>Bacteria</taxon>
        <taxon>Pseudomonadati</taxon>
        <taxon>Pseudomonadota</taxon>
        <taxon>Betaproteobacteria</taxon>
        <taxon>Burkholderiales</taxon>
        <taxon>Burkholderiaceae</taxon>
        <taxon>Paraburkholderia</taxon>
    </lineage>
</organism>
<proteinExistence type="predicted"/>
<reference evidence="1 2" key="1">
    <citation type="submission" date="2017-02" db="EMBL/GenBank/DDBJ databases">
        <title>Paraburkholderia sophoroidis sp. nov. and Paraburkholderia steynii sp. nov. rhizobial symbionts of the fynbos legume Hypocalyptus sophoroides.</title>
        <authorList>
            <person name="Steenkamp E.T."/>
            <person name="Beukes C.W."/>
            <person name="Van Zyl E."/>
            <person name="Avontuur J."/>
            <person name="Chan W.Y."/>
            <person name="Hassen A."/>
            <person name="Palmer M."/>
            <person name="Mthombeni L."/>
            <person name="Phalane F."/>
            <person name="Sereme K."/>
            <person name="Venter S.N."/>
        </authorList>
    </citation>
    <scope>NUCLEOTIDE SEQUENCE [LARGE SCALE GENOMIC DNA]</scope>
    <source>
        <strain evidence="1 2">HC1.1ba</strain>
    </source>
</reference>
<dbReference type="Proteomes" id="UP000294200">
    <property type="component" value="Unassembled WGS sequence"/>
</dbReference>
<name>A0A4R0XMX3_9BURK</name>
<evidence type="ECO:0000313" key="2">
    <source>
        <dbReference type="Proteomes" id="UP000294200"/>
    </source>
</evidence>
<evidence type="ECO:0000313" key="1">
    <source>
        <dbReference type="EMBL" id="TCG08847.1"/>
    </source>
</evidence>
<sequence>MANFEHGAIVAELNAGIDAACEALRAATAVCDSDAVKAANAEISRLVNDLQVAEAMKAAGRADDAARAKDDLQTAIEAALGPSIDAINRALLGVALPFLIGPEEEGLVSAARGAAVARRQYEQARAVGVETAAALSHLDGVIGETEAMHRAAVSAFADGDRSDAARQRMAELAECLANLHAARVVRPRSGQRRRVWRGTPRAVHCGRHSWNDGRRRFSRAWLSSKLRTLRR</sequence>